<evidence type="ECO:0000313" key="1">
    <source>
        <dbReference type="EMBL" id="KKM80953.1"/>
    </source>
</evidence>
<comment type="caution">
    <text evidence="1">The sequence shown here is derived from an EMBL/GenBank/DDBJ whole genome shotgun (WGS) entry which is preliminary data.</text>
</comment>
<gene>
    <name evidence="1" type="ORF">LCGC14_1334710</name>
</gene>
<dbReference type="AlphaFoldDB" id="A0A0F9KG93"/>
<reference evidence="1" key="1">
    <citation type="journal article" date="2015" name="Nature">
        <title>Complex archaea that bridge the gap between prokaryotes and eukaryotes.</title>
        <authorList>
            <person name="Spang A."/>
            <person name="Saw J.H."/>
            <person name="Jorgensen S.L."/>
            <person name="Zaremba-Niedzwiedzka K."/>
            <person name="Martijn J."/>
            <person name="Lind A.E."/>
            <person name="van Eijk R."/>
            <person name="Schleper C."/>
            <person name="Guy L."/>
            <person name="Ettema T.J."/>
        </authorList>
    </citation>
    <scope>NUCLEOTIDE SEQUENCE</scope>
</reference>
<protein>
    <submittedName>
        <fullName evidence="1">Uncharacterized protein</fullName>
    </submittedName>
</protein>
<sequence>MLNRRKLLKGAGMVAALSVVSPRELIALQDVGIGQTDKDGTRPKIIHCGTKGSSDEITIVGLDVALPISLLCTGHISRSDMASSFYTDRSLEAALEMLETKYSPEKSAPEIKKAFLKAWGDIPKDLKPVRESETSKTKPGRIAG</sequence>
<organism evidence="1">
    <name type="scientific">marine sediment metagenome</name>
    <dbReference type="NCBI Taxonomy" id="412755"/>
    <lineage>
        <taxon>unclassified sequences</taxon>
        <taxon>metagenomes</taxon>
        <taxon>ecological metagenomes</taxon>
    </lineage>
</organism>
<dbReference type="EMBL" id="LAZR01008104">
    <property type="protein sequence ID" value="KKM80953.1"/>
    <property type="molecule type" value="Genomic_DNA"/>
</dbReference>
<name>A0A0F9KG93_9ZZZZ</name>
<proteinExistence type="predicted"/>
<accession>A0A0F9KG93</accession>